<protein>
    <submittedName>
        <fullName evidence="2">Uncharacterized protein</fullName>
    </submittedName>
</protein>
<dbReference type="EMBL" id="BJWL01000027">
    <property type="protein sequence ID" value="GFZ18743.1"/>
    <property type="molecule type" value="Genomic_DNA"/>
</dbReference>
<feature type="region of interest" description="Disordered" evidence="1">
    <location>
        <begin position="28"/>
        <end position="55"/>
    </location>
</feature>
<keyword evidence="3" id="KW-1185">Reference proteome</keyword>
<dbReference type="Proteomes" id="UP000585474">
    <property type="component" value="Unassembled WGS sequence"/>
</dbReference>
<sequence>MQQLIIVGCVDGRHLTCEKCSTNGKSAMKVTGGGKRDFRPTSPGHSPGVGHSLNN</sequence>
<comment type="caution">
    <text evidence="2">The sequence shown here is derived from an EMBL/GenBank/DDBJ whole genome shotgun (WGS) entry which is preliminary data.</text>
</comment>
<dbReference type="OrthoDB" id="1746693at2759"/>
<evidence type="ECO:0000313" key="3">
    <source>
        <dbReference type="Proteomes" id="UP000585474"/>
    </source>
</evidence>
<proteinExistence type="predicted"/>
<gene>
    <name evidence="2" type="ORF">Acr_27g0004820</name>
</gene>
<reference evidence="2 3" key="1">
    <citation type="submission" date="2019-07" db="EMBL/GenBank/DDBJ databases">
        <title>De Novo Assembly of kiwifruit Actinidia rufa.</title>
        <authorList>
            <person name="Sugita-Konishi S."/>
            <person name="Sato K."/>
            <person name="Mori E."/>
            <person name="Abe Y."/>
            <person name="Kisaki G."/>
            <person name="Hamano K."/>
            <person name="Suezawa K."/>
            <person name="Otani M."/>
            <person name="Fukuda T."/>
            <person name="Manabe T."/>
            <person name="Gomi K."/>
            <person name="Tabuchi M."/>
            <person name="Akimitsu K."/>
            <person name="Kataoka I."/>
        </authorList>
    </citation>
    <scope>NUCLEOTIDE SEQUENCE [LARGE SCALE GENOMIC DNA]</scope>
    <source>
        <strain evidence="3">cv. Fuchu</strain>
    </source>
</reference>
<evidence type="ECO:0000256" key="1">
    <source>
        <dbReference type="SAM" id="MobiDB-lite"/>
    </source>
</evidence>
<accession>A0A7J0H6L2</accession>
<dbReference type="AlphaFoldDB" id="A0A7J0H6L2"/>
<evidence type="ECO:0000313" key="2">
    <source>
        <dbReference type="EMBL" id="GFZ18743.1"/>
    </source>
</evidence>
<organism evidence="2 3">
    <name type="scientific">Actinidia rufa</name>
    <dbReference type="NCBI Taxonomy" id="165716"/>
    <lineage>
        <taxon>Eukaryota</taxon>
        <taxon>Viridiplantae</taxon>
        <taxon>Streptophyta</taxon>
        <taxon>Embryophyta</taxon>
        <taxon>Tracheophyta</taxon>
        <taxon>Spermatophyta</taxon>
        <taxon>Magnoliopsida</taxon>
        <taxon>eudicotyledons</taxon>
        <taxon>Gunneridae</taxon>
        <taxon>Pentapetalae</taxon>
        <taxon>asterids</taxon>
        <taxon>Ericales</taxon>
        <taxon>Actinidiaceae</taxon>
        <taxon>Actinidia</taxon>
    </lineage>
</organism>
<name>A0A7J0H6L2_9ERIC</name>